<dbReference type="EMBL" id="BAABFB010000077">
    <property type="protein sequence ID" value="GAA4490885.1"/>
    <property type="molecule type" value="Genomic_DNA"/>
</dbReference>
<protein>
    <recommendedName>
        <fullName evidence="2">DUF8020 domain-containing protein</fullName>
    </recommendedName>
</protein>
<feature type="domain" description="DUF8020" evidence="2">
    <location>
        <begin position="36"/>
        <end position="111"/>
    </location>
</feature>
<sequence>MKLHKAAALSVAVVAAMGVGAGTSYASSVPAQGDSGVGYTTSILPDGRSVATVLNSGAFRMVSGGTAVDVVDGAGTALTRIPLAYSVGGVAVPVSATIGGSGRELMLTPQAPPVGVHPAYSEAAYQNMIVQIEKGWLNGGQLEANTGAAIGLVAGCVLFLFVGCPLGAAIGGVIGAVNGVVRANPDAQPAVFAFIATLP</sequence>
<evidence type="ECO:0000259" key="2">
    <source>
        <dbReference type="Pfam" id="PF26059"/>
    </source>
</evidence>
<dbReference type="Pfam" id="PF26059">
    <property type="entry name" value="DUF8020"/>
    <property type="match status" value="1"/>
</dbReference>
<feature type="chain" id="PRO_5045080396" description="DUF8020 domain-containing protein" evidence="1">
    <location>
        <begin position="27"/>
        <end position="199"/>
    </location>
</feature>
<reference evidence="4" key="1">
    <citation type="journal article" date="2019" name="Int. J. Syst. Evol. Microbiol.">
        <title>The Global Catalogue of Microorganisms (GCM) 10K type strain sequencing project: providing services to taxonomists for standard genome sequencing and annotation.</title>
        <authorList>
            <consortium name="The Broad Institute Genomics Platform"/>
            <consortium name="The Broad Institute Genome Sequencing Center for Infectious Disease"/>
            <person name="Wu L."/>
            <person name="Ma J."/>
        </authorList>
    </citation>
    <scope>NUCLEOTIDE SEQUENCE [LARGE SCALE GENOMIC DNA]</scope>
    <source>
        <strain evidence="4">JCM 32206</strain>
    </source>
</reference>
<accession>A0ABP8PR59</accession>
<dbReference type="RefSeq" id="WP_345353292.1">
    <property type="nucleotide sequence ID" value="NZ_BAABFB010000077.1"/>
</dbReference>
<dbReference type="Proteomes" id="UP001501183">
    <property type="component" value="Unassembled WGS sequence"/>
</dbReference>
<evidence type="ECO:0000256" key="1">
    <source>
        <dbReference type="SAM" id="SignalP"/>
    </source>
</evidence>
<dbReference type="InterPro" id="IPR058333">
    <property type="entry name" value="DUF8020"/>
</dbReference>
<name>A0ABP8PR59_9NOCA</name>
<keyword evidence="4" id="KW-1185">Reference proteome</keyword>
<feature type="signal peptide" evidence="1">
    <location>
        <begin position="1"/>
        <end position="26"/>
    </location>
</feature>
<comment type="caution">
    <text evidence="3">The sequence shown here is derived from an EMBL/GenBank/DDBJ whole genome shotgun (WGS) entry which is preliminary data.</text>
</comment>
<evidence type="ECO:0000313" key="4">
    <source>
        <dbReference type="Proteomes" id="UP001501183"/>
    </source>
</evidence>
<evidence type="ECO:0000313" key="3">
    <source>
        <dbReference type="EMBL" id="GAA4490885.1"/>
    </source>
</evidence>
<proteinExistence type="predicted"/>
<keyword evidence="1" id="KW-0732">Signal</keyword>
<gene>
    <name evidence="3" type="ORF">GCM10023094_54830</name>
</gene>
<organism evidence="3 4">
    <name type="scientific">Rhodococcus olei</name>
    <dbReference type="NCBI Taxonomy" id="2161675"/>
    <lineage>
        <taxon>Bacteria</taxon>
        <taxon>Bacillati</taxon>
        <taxon>Actinomycetota</taxon>
        <taxon>Actinomycetes</taxon>
        <taxon>Mycobacteriales</taxon>
        <taxon>Nocardiaceae</taxon>
        <taxon>Rhodococcus</taxon>
    </lineage>
</organism>